<comment type="caution">
    <text evidence="6">The sequence shown here is derived from an EMBL/GenBank/DDBJ whole genome shotgun (WGS) entry which is preliminary data.</text>
</comment>
<dbReference type="PANTHER" id="PTHR43649:SF31">
    <property type="entry name" value="SN-GLYCEROL-3-PHOSPHATE-BINDING PERIPLASMIC PROTEIN UGPB"/>
    <property type="match status" value="1"/>
</dbReference>
<evidence type="ECO:0000256" key="1">
    <source>
        <dbReference type="ARBA" id="ARBA00004196"/>
    </source>
</evidence>
<dbReference type="EMBL" id="MPBG01000004">
    <property type="protein sequence ID" value="RMI88723.1"/>
    <property type="molecule type" value="Genomic_DNA"/>
</dbReference>
<protein>
    <submittedName>
        <fullName evidence="6">ABC-type sugar transport system, substrate-binding protein</fullName>
    </submittedName>
</protein>
<sequence>MVLKGKLKIIFFFVFCFLCLSLIILFPGTSADDLRKKHDDDLKQTLSKYKDDGGEEWKKFKDKPITISFWHNLEGTHLKDLQDFLKEFKEEYKNITVKTEFKGGWGQLIKNINVALPGNTEPHLIFSYPDYLINFYESGKLVPLNGFINHQNKEIQLEKSSDELSSNYFYPVFEDESQIKLGQEDKKWYSLPFFKTIELMFYNQTYFKKLQEKVKNNSDLKEKVAACFDQNEEGKLKNDITWEDLENLCSVIKSMDKNKIPIAYESESNLFIVASEQKGIPYAVDRNSDASNYGVKFNNLASQNMVKAFKERFYDQKYLTTKQLSGEIYPLTRFINQDFLMNISSSKAFEYLNKVDFEIGVTSCPYWKDGSKKALQQGANINLFYKQDKDEVLASWLLLKHLTSDKINKKLFDKKGSFPTRPSYVKNYLDTNKSKIASLKEDIKKSQENLNKPENDATQKRIINHKLLKEKLLLFILEEKQKEKKEQKSIYFFSPVFQKSYIARLVVEDLLIDCFLLPPNEKIDAKIQTLFNAAQKKALS</sequence>
<proteinExistence type="inferred from homology"/>
<dbReference type="OrthoDB" id="383712at2"/>
<dbReference type="InterPro" id="IPR050490">
    <property type="entry name" value="Bact_solute-bd_prot1"/>
</dbReference>
<keyword evidence="7" id="KW-1185">Reference proteome</keyword>
<accession>A0A421NXH1</accession>
<evidence type="ECO:0000256" key="2">
    <source>
        <dbReference type="ARBA" id="ARBA00008520"/>
    </source>
</evidence>
<dbReference type="Pfam" id="PF13416">
    <property type="entry name" value="SBP_bac_8"/>
    <property type="match status" value="1"/>
</dbReference>
<dbReference type="RefSeq" id="WP_122225450.1">
    <property type="nucleotide sequence ID" value="NC_022588.1"/>
</dbReference>
<dbReference type="InterPro" id="IPR006059">
    <property type="entry name" value="SBP"/>
</dbReference>
<comment type="similarity">
    <text evidence="2">Belongs to the bacterial solute-binding protein 1 family.</text>
</comment>
<evidence type="ECO:0000256" key="3">
    <source>
        <dbReference type="ARBA" id="ARBA00022448"/>
    </source>
</evidence>
<dbReference type="STRING" id="69896.S284_02080"/>
<dbReference type="Proteomes" id="UP000283896">
    <property type="component" value="Unassembled WGS sequence"/>
</dbReference>
<organism evidence="6 7">
    <name type="scientific">Candidatus Phytoplasma solani</name>
    <dbReference type="NCBI Taxonomy" id="69896"/>
    <lineage>
        <taxon>Bacteria</taxon>
        <taxon>Bacillati</taxon>
        <taxon>Mycoplasmatota</taxon>
        <taxon>Mollicutes</taxon>
        <taxon>Acholeplasmatales</taxon>
        <taxon>Acholeplasmataceae</taxon>
        <taxon>Candidatus Phytoplasma</taxon>
        <taxon>16SrXII (Stolbur group)</taxon>
    </lineage>
</organism>
<evidence type="ECO:0000256" key="5">
    <source>
        <dbReference type="SAM" id="Coils"/>
    </source>
</evidence>
<dbReference type="SUPFAM" id="SSF53850">
    <property type="entry name" value="Periplasmic binding protein-like II"/>
    <property type="match status" value="1"/>
</dbReference>
<name>A0A421NXH1_9MOLU</name>
<evidence type="ECO:0000313" key="7">
    <source>
        <dbReference type="Proteomes" id="UP000283896"/>
    </source>
</evidence>
<keyword evidence="6" id="KW-0762">Sugar transport</keyword>
<gene>
    <name evidence="6" type="primary">malE</name>
    <name evidence="6" type="ORF">PSSA1_v1c3190</name>
</gene>
<keyword evidence="5" id="KW-0175">Coiled coil</keyword>
<keyword evidence="4" id="KW-0732">Signal</keyword>
<comment type="subcellular location">
    <subcellularLocation>
        <location evidence="1">Cell envelope</location>
    </subcellularLocation>
</comment>
<dbReference type="GO" id="GO:0030313">
    <property type="term" value="C:cell envelope"/>
    <property type="evidence" value="ECO:0007669"/>
    <property type="project" value="UniProtKB-SubCell"/>
</dbReference>
<feature type="coiled-coil region" evidence="5">
    <location>
        <begin position="429"/>
        <end position="456"/>
    </location>
</feature>
<evidence type="ECO:0000256" key="4">
    <source>
        <dbReference type="ARBA" id="ARBA00022729"/>
    </source>
</evidence>
<keyword evidence="3" id="KW-0813">Transport</keyword>
<dbReference type="AlphaFoldDB" id="A0A421NXH1"/>
<dbReference type="Gene3D" id="3.40.190.10">
    <property type="entry name" value="Periplasmic binding protein-like II"/>
    <property type="match status" value="1"/>
</dbReference>
<evidence type="ECO:0000313" key="6">
    <source>
        <dbReference type="EMBL" id="RMI88723.1"/>
    </source>
</evidence>
<reference evidence="7" key="1">
    <citation type="submission" date="2016-11" db="EMBL/GenBank/DDBJ databases">
        <title>Genome sequence of Candidatus Phytoplasma solani strain SA-1.</title>
        <authorList>
            <person name="Haryono M."/>
            <person name="Samarzija I."/>
            <person name="Seruga Music M."/>
            <person name="Hogenhout S."/>
            <person name="Kuo C.-H."/>
        </authorList>
    </citation>
    <scope>NUCLEOTIDE SEQUENCE [LARGE SCALE GENOMIC DNA]</scope>
    <source>
        <strain evidence="7">SA-1</strain>
    </source>
</reference>
<dbReference type="PANTHER" id="PTHR43649">
    <property type="entry name" value="ARABINOSE-BINDING PROTEIN-RELATED"/>
    <property type="match status" value="1"/>
</dbReference>